<comment type="caution">
    <text evidence="1">The sequence shown here is derived from an EMBL/GenBank/DDBJ whole genome shotgun (WGS) entry which is preliminary data.</text>
</comment>
<evidence type="ECO:0000313" key="1">
    <source>
        <dbReference type="EMBL" id="KAG0469768.1"/>
    </source>
</evidence>
<protein>
    <submittedName>
        <fullName evidence="1">Uncharacterized protein</fullName>
    </submittedName>
</protein>
<proteinExistence type="predicted"/>
<dbReference type="Proteomes" id="UP000636800">
    <property type="component" value="Unassembled WGS sequence"/>
</dbReference>
<sequence length="92" mass="10556">MAHNGLSVISLCKRLSASQDLNICIYNSFYNISSRSICGFFLHCGNQRTLKEDVDVVWYGGIFSIVVKIEGHEEEIFALWIFKYLAYRGNLE</sequence>
<organism evidence="1 2">
    <name type="scientific">Vanilla planifolia</name>
    <name type="common">Vanilla</name>
    <dbReference type="NCBI Taxonomy" id="51239"/>
    <lineage>
        <taxon>Eukaryota</taxon>
        <taxon>Viridiplantae</taxon>
        <taxon>Streptophyta</taxon>
        <taxon>Embryophyta</taxon>
        <taxon>Tracheophyta</taxon>
        <taxon>Spermatophyta</taxon>
        <taxon>Magnoliopsida</taxon>
        <taxon>Liliopsida</taxon>
        <taxon>Asparagales</taxon>
        <taxon>Orchidaceae</taxon>
        <taxon>Vanilloideae</taxon>
        <taxon>Vanilleae</taxon>
        <taxon>Vanilla</taxon>
    </lineage>
</organism>
<gene>
    <name evidence="1" type="ORF">HPP92_016468</name>
</gene>
<accession>A0A835QE55</accession>
<evidence type="ECO:0000313" key="2">
    <source>
        <dbReference type="Proteomes" id="UP000636800"/>
    </source>
</evidence>
<keyword evidence="2" id="KW-1185">Reference proteome</keyword>
<name>A0A835QE55_VANPL</name>
<dbReference type="EMBL" id="JADCNL010000008">
    <property type="protein sequence ID" value="KAG0469768.1"/>
    <property type="molecule type" value="Genomic_DNA"/>
</dbReference>
<reference evidence="1 2" key="1">
    <citation type="journal article" date="2020" name="Nat. Food">
        <title>A phased Vanilla planifolia genome enables genetic improvement of flavour and production.</title>
        <authorList>
            <person name="Hasing T."/>
            <person name="Tang H."/>
            <person name="Brym M."/>
            <person name="Khazi F."/>
            <person name="Huang T."/>
            <person name="Chambers A.H."/>
        </authorList>
    </citation>
    <scope>NUCLEOTIDE SEQUENCE [LARGE SCALE GENOMIC DNA]</scope>
    <source>
        <tissue evidence="1">Leaf</tissue>
    </source>
</reference>
<dbReference type="OrthoDB" id="726732at2759"/>
<dbReference type="AlphaFoldDB" id="A0A835QE55"/>